<sequence>MVEVEVFLRAETSFLSIPHGDIERLAIFPFRWIRYVMYAICGARGDLTIPDGSPVDYDKTEIPNEDRAFVDYEGLNDGSISSSRTLPSKTFRGHVIRRDGCCVVTGAEECDEAHLIPRSKGDEVSFVVSLYNCLMTSARPPSNVGIDNIINGILLRKDLHSRFVYGEFAFIKAPFQSISNYGLDPEHIKRFHRGSSGPDYITLHHSKEPKNYDPTTLAAYLKIGPVYPCVALHFGANVDALFRGEGSSLPSTVILDCVYGVAAYKSWHSKSGGDGVLEVMDQYRQNHYAQIRPRSRASSQDVRRDESDLAKAMDELNMVLMLFHGIKPEEVAERRQKAIEDEERAVQEVSRTKVMEWRDHLDVG</sequence>
<gene>
    <name evidence="1" type="ORF">F5148DRAFT_987257</name>
</gene>
<accession>A0ACC0TWP2</accession>
<keyword evidence="2" id="KW-1185">Reference proteome</keyword>
<evidence type="ECO:0000313" key="2">
    <source>
        <dbReference type="Proteomes" id="UP001207468"/>
    </source>
</evidence>
<name>A0ACC0TWP2_9AGAM</name>
<dbReference type="EMBL" id="JAGFNK010000454">
    <property type="protein sequence ID" value="KAI9450077.1"/>
    <property type="molecule type" value="Genomic_DNA"/>
</dbReference>
<reference evidence="1" key="1">
    <citation type="submission" date="2021-03" db="EMBL/GenBank/DDBJ databases">
        <title>Evolutionary priming and transition to the ectomycorrhizal habit in an iconic lineage of mushroom-forming fungi: is preadaptation a requirement?</title>
        <authorList>
            <consortium name="DOE Joint Genome Institute"/>
            <person name="Looney B.P."/>
            <person name="Miyauchi S."/>
            <person name="Morin E."/>
            <person name="Drula E."/>
            <person name="Courty P.E."/>
            <person name="Chicoki N."/>
            <person name="Fauchery L."/>
            <person name="Kohler A."/>
            <person name="Kuo A."/>
            <person name="LaButti K."/>
            <person name="Pangilinan J."/>
            <person name="Lipzen A."/>
            <person name="Riley R."/>
            <person name="Andreopoulos W."/>
            <person name="He G."/>
            <person name="Johnson J."/>
            <person name="Barry K.W."/>
            <person name="Grigoriev I.V."/>
            <person name="Nagy L."/>
            <person name="Hibbett D."/>
            <person name="Henrissat B."/>
            <person name="Matheny P.B."/>
            <person name="Labbe J."/>
            <person name="Martin A.F."/>
        </authorList>
    </citation>
    <scope>NUCLEOTIDE SEQUENCE</scope>
    <source>
        <strain evidence="1">BPL698</strain>
    </source>
</reference>
<protein>
    <submittedName>
        <fullName evidence="1">Uncharacterized protein</fullName>
    </submittedName>
</protein>
<comment type="caution">
    <text evidence="1">The sequence shown here is derived from an EMBL/GenBank/DDBJ whole genome shotgun (WGS) entry which is preliminary data.</text>
</comment>
<dbReference type="Proteomes" id="UP001207468">
    <property type="component" value="Unassembled WGS sequence"/>
</dbReference>
<proteinExistence type="predicted"/>
<evidence type="ECO:0000313" key="1">
    <source>
        <dbReference type="EMBL" id="KAI9450077.1"/>
    </source>
</evidence>
<organism evidence="1 2">
    <name type="scientific">Russula earlei</name>
    <dbReference type="NCBI Taxonomy" id="71964"/>
    <lineage>
        <taxon>Eukaryota</taxon>
        <taxon>Fungi</taxon>
        <taxon>Dikarya</taxon>
        <taxon>Basidiomycota</taxon>
        <taxon>Agaricomycotina</taxon>
        <taxon>Agaricomycetes</taxon>
        <taxon>Russulales</taxon>
        <taxon>Russulaceae</taxon>
        <taxon>Russula</taxon>
    </lineage>
</organism>